<keyword evidence="2" id="KW-1185">Reference proteome</keyword>
<proteinExistence type="predicted"/>
<accession>A0A067PA33</accession>
<evidence type="ECO:0000313" key="1">
    <source>
        <dbReference type="EMBL" id="KDQ51624.1"/>
    </source>
</evidence>
<gene>
    <name evidence="1" type="ORF">JAAARDRAFT_210941</name>
</gene>
<protein>
    <submittedName>
        <fullName evidence="1">Uncharacterized protein</fullName>
    </submittedName>
</protein>
<dbReference type="Proteomes" id="UP000027265">
    <property type="component" value="Unassembled WGS sequence"/>
</dbReference>
<reference evidence="2" key="1">
    <citation type="journal article" date="2014" name="Proc. Natl. Acad. Sci. U.S.A.">
        <title>Extensive sampling of basidiomycete genomes demonstrates inadequacy of the white-rot/brown-rot paradigm for wood decay fungi.</title>
        <authorList>
            <person name="Riley R."/>
            <person name="Salamov A.A."/>
            <person name="Brown D.W."/>
            <person name="Nagy L.G."/>
            <person name="Floudas D."/>
            <person name="Held B.W."/>
            <person name="Levasseur A."/>
            <person name="Lombard V."/>
            <person name="Morin E."/>
            <person name="Otillar R."/>
            <person name="Lindquist E.A."/>
            <person name="Sun H."/>
            <person name="LaButti K.M."/>
            <person name="Schmutz J."/>
            <person name="Jabbour D."/>
            <person name="Luo H."/>
            <person name="Baker S.E."/>
            <person name="Pisabarro A.G."/>
            <person name="Walton J.D."/>
            <person name="Blanchette R.A."/>
            <person name="Henrissat B."/>
            <person name="Martin F."/>
            <person name="Cullen D."/>
            <person name="Hibbett D.S."/>
            <person name="Grigoriev I.V."/>
        </authorList>
    </citation>
    <scope>NUCLEOTIDE SEQUENCE [LARGE SCALE GENOMIC DNA]</scope>
    <source>
        <strain evidence="2">MUCL 33604</strain>
    </source>
</reference>
<name>A0A067PA33_9AGAM</name>
<sequence length="415" mass="45425">MAAHLKVGNGADTWVAPNPATAGQDLYTYLWGQVNQKDAAQNPNGVITPTFRKLNTVAYPGWCVPISQIQTVGGLTTINAPYLQELQAQQDKTSNPGSFGQASVFVEQHSFAVVDTRATRRILYTQSLSVCVAVLGWSQSAGVAALAHVDKDNGDGSLTTMLDLFTYPDTRIYLYGGFIGSTDSVDTLKRILQNVYTSGNVANFRIVSLDFQTIPHTDFFSFNPITQNIFTTVAYPNDVAAFPLDSEVRVWPDNTYHVGPATNVMAEMEAAIDASPAPPPGTQPRFNAAQITELRRLRMQWDGRALTTAAWRDGVNALICRLIVQQAFAENVPPITTNPTVHPVYAKLVALRNPVALECSLKQHFDKLASHGDTSETIVTVVRLHLADSDQLQQIALNSWLNTGTNRVPYGAWLY</sequence>
<evidence type="ECO:0000313" key="2">
    <source>
        <dbReference type="Proteomes" id="UP000027265"/>
    </source>
</evidence>
<dbReference type="HOGENOM" id="CLU_662331_0_0_1"/>
<organism evidence="1 2">
    <name type="scientific">Jaapia argillacea MUCL 33604</name>
    <dbReference type="NCBI Taxonomy" id="933084"/>
    <lineage>
        <taxon>Eukaryota</taxon>
        <taxon>Fungi</taxon>
        <taxon>Dikarya</taxon>
        <taxon>Basidiomycota</taxon>
        <taxon>Agaricomycotina</taxon>
        <taxon>Agaricomycetes</taxon>
        <taxon>Agaricomycetidae</taxon>
        <taxon>Jaapiales</taxon>
        <taxon>Jaapiaceae</taxon>
        <taxon>Jaapia</taxon>
    </lineage>
</organism>
<dbReference type="AlphaFoldDB" id="A0A067PA33"/>
<dbReference type="EMBL" id="KL197746">
    <property type="protein sequence ID" value="KDQ51624.1"/>
    <property type="molecule type" value="Genomic_DNA"/>
</dbReference>
<dbReference type="InParanoid" id="A0A067PA33"/>